<keyword evidence="1" id="KW-0560">Oxidoreductase</keyword>
<dbReference type="RefSeq" id="WP_157926883.1">
    <property type="nucleotide sequence ID" value="NZ_LT841358.1"/>
</dbReference>
<dbReference type="EMBL" id="LT841358">
    <property type="protein sequence ID" value="SMH70810.1"/>
    <property type="molecule type" value="Genomic_DNA"/>
</dbReference>
<proteinExistence type="predicted"/>
<dbReference type="OrthoDB" id="194060at2157"/>
<reference evidence="4" key="1">
    <citation type="submission" date="2017-03" db="EMBL/GenBank/DDBJ databases">
        <authorList>
            <person name="Herbold C."/>
        </authorList>
    </citation>
    <scope>NUCLEOTIDE SEQUENCE [LARGE SCALE GENOMIC DNA]</scope>
</reference>
<dbReference type="Gene3D" id="3.20.20.30">
    <property type="entry name" value="Luciferase-like domain"/>
    <property type="match status" value="1"/>
</dbReference>
<accession>A0A2H1FDH4</accession>
<dbReference type="Proteomes" id="UP000230607">
    <property type="component" value="Chromosome 1"/>
</dbReference>
<evidence type="ECO:0000256" key="1">
    <source>
        <dbReference type="ARBA" id="ARBA00023002"/>
    </source>
</evidence>
<feature type="domain" description="Luciferase-like" evidence="2">
    <location>
        <begin position="12"/>
        <end position="295"/>
    </location>
</feature>
<name>A0A2H1FDH4_9ARCH</name>
<evidence type="ECO:0000313" key="4">
    <source>
        <dbReference type="Proteomes" id="UP000230607"/>
    </source>
</evidence>
<dbReference type="PANTHER" id="PTHR43244">
    <property type="match status" value="1"/>
</dbReference>
<dbReference type="CDD" id="cd01097">
    <property type="entry name" value="Tetrahydromethanopterin_reductase"/>
    <property type="match status" value="1"/>
</dbReference>
<dbReference type="PANTHER" id="PTHR43244:SF1">
    <property type="entry name" value="5,10-METHYLENETETRAHYDROMETHANOPTERIN REDUCTASE"/>
    <property type="match status" value="1"/>
</dbReference>
<dbReference type="InterPro" id="IPR036661">
    <property type="entry name" value="Luciferase-like_sf"/>
</dbReference>
<sequence length="323" mass="36515">MRLGFSLGSLLSVEEIFDCAKILSKYHADSIWIPETWGMDCCSVLSHVSGIANEPKLGSSIINIYSRSPALVAMSAVTLDVISNGRFMLGLGTSSKPIVEDWHGIKFENPLHRMREYVDVIRLVMSGKKVSYDGKFFHLKNFGLLIKPRRTKIPIYLAAINPEMVKLTWDIADGVIFYLRPLHELKGTIEMMQSKRKIDVTCQLITCVSNDYEKSITRAKKTIAFYVSVGTAYRQFLASHGFKKATDVIFEEYKKNGLNGNHVFVTDDMVNSLSICGTPEDVRRKMLQFVETGIDLPILQFNPVENVKESFELLVKTLARDMQ</sequence>
<evidence type="ECO:0000259" key="2">
    <source>
        <dbReference type="Pfam" id="PF00296"/>
    </source>
</evidence>
<evidence type="ECO:0000313" key="3">
    <source>
        <dbReference type="EMBL" id="SMH70810.1"/>
    </source>
</evidence>
<keyword evidence="4" id="KW-1185">Reference proteome</keyword>
<protein>
    <submittedName>
        <fullName evidence="3">Luciferase family protein</fullName>
    </submittedName>
</protein>
<dbReference type="InterPro" id="IPR050564">
    <property type="entry name" value="F420-G6PD/mer"/>
</dbReference>
<dbReference type="GO" id="GO:0016705">
    <property type="term" value="F:oxidoreductase activity, acting on paired donors, with incorporation or reduction of molecular oxygen"/>
    <property type="evidence" value="ECO:0007669"/>
    <property type="project" value="InterPro"/>
</dbReference>
<organism evidence="3 4">
    <name type="scientific">Candidatus Nitrosotalea okcheonensis</name>
    <dbReference type="NCBI Taxonomy" id="1903276"/>
    <lineage>
        <taxon>Archaea</taxon>
        <taxon>Nitrososphaerota</taxon>
        <taxon>Nitrososphaeria</taxon>
        <taxon>Nitrosotaleales</taxon>
        <taxon>Nitrosotaleaceae</taxon>
        <taxon>Nitrosotalea</taxon>
    </lineage>
</organism>
<dbReference type="InterPro" id="IPR011251">
    <property type="entry name" value="Luciferase-like_dom"/>
</dbReference>
<dbReference type="AlphaFoldDB" id="A0A2H1FDH4"/>
<dbReference type="SUPFAM" id="SSF51679">
    <property type="entry name" value="Bacterial luciferase-like"/>
    <property type="match status" value="1"/>
</dbReference>
<gene>
    <name evidence="3" type="ORF">NCS_10617</name>
</gene>
<dbReference type="Pfam" id="PF00296">
    <property type="entry name" value="Bac_luciferase"/>
    <property type="match status" value="1"/>
</dbReference>